<accession>A0A4R0RJ44</accession>
<comment type="catalytic activity">
    <reaction evidence="1">
        <text>Endonucleolytic cleavage to 5'-phosphomonoester.</text>
        <dbReference type="EC" id="3.1.26.4"/>
    </reaction>
</comment>
<keyword evidence="7" id="KW-0540">Nuclease</keyword>
<comment type="function">
    <text evidence="3">Endonuclease that specifically degrades the RNA of RNA-DNA hybrids.</text>
</comment>
<evidence type="ECO:0000256" key="12">
    <source>
        <dbReference type="SAM" id="MobiDB-lite"/>
    </source>
</evidence>
<evidence type="ECO:0000256" key="7">
    <source>
        <dbReference type="ARBA" id="ARBA00022722"/>
    </source>
</evidence>
<keyword evidence="8" id="KW-0479">Metal-binding</keyword>
<dbReference type="EC" id="3.1.26.4" evidence="5"/>
<proteinExistence type="inferred from homology"/>
<feature type="domain" description="RNase H type-1" evidence="13">
    <location>
        <begin position="108"/>
        <end position="258"/>
    </location>
</feature>
<dbReference type="PROSITE" id="PS50879">
    <property type="entry name" value="RNASE_H_1"/>
    <property type="match status" value="1"/>
</dbReference>
<dbReference type="Proteomes" id="UP000292702">
    <property type="component" value="Unassembled WGS sequence"/>
</dbReference>
<sequence length="597" mass="63978">MPKAKVQSYYAVARGKVPGIYTTWDECEQQVKGYTGAKYKKFHSVEEAEDWKVQQDGPGSSTSTTKPSDSSTLTTKPSGSKIRPYPDPREGETSASKAKAKEPEPLEDLSKDVVYSDGACKGNGKVGSIAGVGVWWGHGDPRNIAERCPGNQTNNRAELIAIVRVLETTPHSKRPLCIKTDSQYSINCFQKWIPGWRSRGWRKADGAPVLNQGVVKYLDALLTERGQLGQKVELEYVRGHVGIVGNEGADAQANLGCELPEVPELDWEAKLEEVLRRKGNNNAVHKTTVSAAAPPSNTTNVLKPVKHGATVVLAAPGKDSTSAQVAESSSRKSRIAQAIEETLKTPPREGPPSSSRFKPATTTTNAKVTSSSRQQRIEQAIEESMRSSPPSDHASPAPAPALAPAAPITPTKPLPRAAAPATTTPGDASRLAAYTPTRVPRNGAAGGVSATAAARAPYTDPRRDHDDVESPPRAGPSTSSFVASLPTRRRGRYQEPTFRDVGVEAKLCDCCRNGMHRSSQNQARKRSASPPPRRDRAAPAPVPNGTNPKRGGNSKPGTQESTKSVGRTQPLSITESDLNAYADGLLDDEELARDLSF</sequence>
<dbReference type="InterPro" id="IPR002156">
    <property type="entry name" value="RNaseH_domain"/>
</dbReference>
<dbReference type="InterPro" id="IPR011320">
    <property type="entry name" value="RNase_H1_N"/>
</dbReference>
<evidence type="ECO:0000313" key="14">
    <source>
        <dbReference type="EMBL" id="TCD62324.1"/>
    </source>
</evidence>
<dbReference type="GO" id="GO:0004523">
    <property type="term" value="F:RNA-DNA hybrid ribonuclease activity"/>
    <property type="evidence" value="ECO:0007669"/>
    <property type="project" value="UniProtKB-EC"/>
</dbReference>
<evidence type="ECO:0000256" key="9">
    <source>
        <dbReference type="ARBA" id="ARBA00022759"/>
    </source>
</evidence>
<keyword evidence="10" id="KW-0378">Hydrolase</keyword>
<dbReference type="InterPro" id="IPR012337">
    <property type="entry name" value="RNaseH-like_sf"/>
</dbReference>
<feature type="compositionally biased region" description="Polar residues" evidence="12">
    <location>
        <begin position="555"/>
        <end position="577"/>
    </location>
</feature>
<name>A0A4R0RJ44_9APHY</name>
<feature type="region of interest" description="Disordered" evidence="12">
    <location>
        <begin position="49"/>
        <end position="108"/>
    </location>
</feature>
<dbReference type="PANTHER" id="PTHR10642">
    <property type="entry name" value="RIBONUCLEASE H1"/>
    <property type="match status" value="1"/>
</dbReference>
<evidence type="ECO:0000256" key="10">
    <source>
        <dbReference type="ARBA" id="ARBA00022801"/>
    </source>
</evidence>
<reference evidence="14 15" key="1">
    <citation type="submission" date="2018-11" db="EMBL/GenBank/DDBJ databases">
        <title>Genome assembly of Steccherinum ochraceum LE-BIN_3174, the white-rot fungus of the Steccherinaceae family (The Residual Polyporoid clade, Polyporales, Basidiomycota).</title>
        <authorList>
            <person name="Fedorova T.V."/>
            <person name="Glazunova O.A."/>
            <person name="Landesman E.O."/>
            <person name="Moiseenko K.V."/>
            <person name="Psurtseva N.V."/>
            <person name="Savinova O.S."/>
            <person name="Shakhova N.V."/>
            <person name="Tyazhelova T.V."/>
            <person name="Vasina D.V."/>
        </authorList>
    </citation>
    <scope>NUCLEOTIDE SEQUENCE [LARGE SCALE GENOMIC DNA]</scope>
    <source>
        <strain evidence="14 15">LE-BIN_3174</strain>
    </source>
</reference>
<feature type="compositionally biased region" description="Low complexity" evidence="12">
    <location>
        <begin position="387"/>
        <end position="428"/>
    </location>
</feature>
<comment type="caution">
    <text evidence="14">The sequence shown here is derived from an EMBL/GenBank/DDBJ whole genome shotgun (WGS) entry which is preliminary data.</text>
</comment>
<dbReference type="AlphaFoldDB" id="A0A4R0RJ44"/>
<dbReference type="InterPro" id="IPR009027">
    <property type="entry name" value="Ribosomal_bL9/RNase_H1_N"/>
</dbReference>
<dbReference type="CDD" id="cd09280">
    <property type="entry name" value="RNase_HI_eukaryote_like"/>
    <property type="match status" value="1"/>
</dbReference>
<evidence type="ECO:0000256" key="8">
    <source>
        <dbReference type="ARBA" id="ARBA00022723"/>
    </source>
</evidence>
<dbReference type="InterPro" id="IPR037056">
    <property type="entry name" value="RNase_H1_N_sf"/>
</dbReference>
<protein>
    <recommendedName>
        <fullName evidence="6">Ribonuclease H</fullName>
        <ecNumber evidence="5">3.1.26.4</ecNumber>
    </recommendedName>
</protein>
<dbReference type="InterPro" id="IPR050092">
    <property type="entry name" value="RNase_H"/>
</dbReference>
<keyword evidence="15" id="KW-1185">Reference proteome</keyword>
<feature type="compositionally biased region" description="Polar residues" evidence="12">
    <location>
        <begin position="352"/>
        <end position="374"/>
    </location>
</feature>
<dbReference type="SUPFAM" id="SSF55658">
    <property type="entry name" value="L9 N-domain-like"/>
    <property type="match status" value="1"/>
</dbReference>
<dbReference type="GO" id="GO:0003676">
    <property type="term" value="F:nucleic acid binding"/>
    <property type="evidence" value="ECO:0007669"/>
    <property type="project" value="InterPro"/>
</dbReference>
<feature type="region of interest" description="Disordered" evidence="12">
    <location>
        <begin position="341"/>
        <end position="493"/>
    </location>
</feature>
<dbReference type="STRING" id="92696.A0A4R0RJ44"/>
<dbReference type="OrthoDB" id="245563at2759"/>
<dbReference type="Gene3D" id="3.40.970.10">
    <property type="entry name" value="Ribonuclease H1, N-terminal domain"/>
    <property type="match status" value="1"/>
</dbReference>
<dbReference type="PANTHER" id="PTHR10642:SF26">
    <property type="entry name" value="RIBONUCLEASE H1"/>
    <property type="match status" value="1"/>
</dbReference>
<keyword evidence="9" id="KW-0255">Endonuclease</keyword>
<dbReference type="GO" id="GO:0046872">
    <property type="term" value="F:metal ion binding"/>
    <property type="evidence" value="ECO:0007669"/>
    <property type="project" value="UniProtKB-KW"/>
</dbReference>
<evidence type="ECO:0000256" key="3">
    <source>
        <dbReference type="ARBA" id="ARBA00004065"/>
    </source>
</evidence>
<evidence type="ECO:0000256" key="2">
    <source>
        <dbReference type="ARBA" id="ARBA00001946"/>
    </source>
</evidence>
<evidence type="ECO:0000256" key="5">
    <source>
        <dbReference type="ARBA" id="ARBA00012180"/>
    </source>
</evidence>
<feature type="compositionally biased region" description="Low complexity" evidence="12">
    <location>
        <begin position="60"/>
        <end position="78"/>
    </location>
</feature>
<comment type="cofactor">
    <cofactor evidence="2">
        <name>Mg(2+)</name>
        <dbReference type="ChEBI" id="CHEBI:18420"/>
    </cofactor>
</comment>
<comment type="similarity">
    <text evidence="4">Belongs to the RNase H family.</text>
</comment>
<dbReference type="SUPFAM" id="SSF53098">
    <property type="entry name" value="Ribonuclease H-like"/>
    <property type="match status" value="1"/>
</dbReference>
<evidence type="ECO:0000256" key="11">
    <source>
        <dbReference type="ARBA" id="ARBA00022842"/>
    </source>
</evidence>
<feature type="compositionally biased region" description="Basic and acidic residues" evidence="12">
    <location>
        <begin position="99"/>
        <end position="108"/>
    </location>
</feature>
<dbReference type="Pfam" id="PF01693">
    <property type="entry name" value="Cauli_VI"/>
    <property type="match status" value="1"/>
</dbReference>
<dbReference type="GO" id="GO:0043137">
    <property type="term" value="P:DNA replication, removal of RNA primer"/>
    <property type="evidence" value="ECO:0007669"/>
    <property type="project" value="TreeGrafter"/>
</dbReference>
<dbReference type="InterPro" id="IPR036397">
    <property type="entry name" value="RNaseH_sf"/>
</dbReference>
<evidence type="ECO:0000256" key="1">
    <source>
        <dbReference type="ARBA" id="ARBA00000077"/>
    </source>
</evidence>
<dbReference type="FunFam" id="3.40.970.10:FF:000002">
    <property type="entry name" value="Ribonuclease H"/>
    <property type="match status" value="1"/>
</dbReference>
<organism evidence="14 15">
    <name type="scientific">Steccherinum ochraceum</name>
    <dbReference type="NCBI Taxonomy" id="92696"/>
    <lineage>
        <taxon>Eukaryota</taxon>
        <taxon>Fungi</taxon>
        <taxon>Dikarya</taxon>
        <taxon>Basidiomycota</taxon>
        <taxon>Agaricomycotina</taxon>
        <taxon>Agaricomycetes</taxon>
        <taxon>Polyporales</taxon>
        <taxon>Steccherinaceae</taxon>
        <taxon>Steccherinum</taxon>
    </lineage>
</organism>
<feature type="region of interest" description="Disordered" evidence="12">
    <location>
        <begin position="514"/>
        <end position="585"/>
    </location>
</feature>
<dbReference type="EMBL" id="RWJN01000382">
    <property type="protein sequence ID" value="TCD62324.1"/>
    <property type="molecule type" value="Genomic_DNA"/>
</dbReference>
<evidence type="ECO:0000256" key="6">
    <source>
        <dbReference type="ARBA" id="ARBA00017721"/>
    </source>
</evidence>
<evidence type="ECO:0000256" key="4">
    <source>
        <dbReference type="ARBA" id="ARBA00005300"/>
    </source>
</evidence>
<feature type="compositionally biased region" description="Basic and acidic residues" evidence="12">
    <location>
        <begin position="460"/>
        <end position="470"/>
    </location>
</feature>
<feature type="compositionally biased region" description="Low complexity" evidence="12">
    <location>
        <begin position="447"/>
        <end position="456"/>
    </location>
</feature>
<dbReference type="Pfam" id="PF00075">
    <property type="entry name" value="RNase_H"/>
    <property type="match status" value="1"/>
</dbReference>
<keyword evidence="11" id="KW-0460">Magnesium</keyword>
<dbReference type="Gene3D" id="3.30.420.10">
    <property type="entry name" value="Ribonuclease H-like superfamily/Ribonuclease H"/>
    <property type="match status" value="1"/>
</dbReference>
<evidence type="ECO:0000259" key="13">
    <source>
        <dbReference type="PROSITE" id="PS50879"/>
    </source>
</evidence>
<gene>
    <name evidence="14" type="ORF">EIP91_007064</name>
</gene>
<evidence type="ECO:0000313" key="15">
    <source>
        <dbReference type="Proteomes" id="UP000292702"/>
    </source>
</evidence>